<evidence type="ECO:0000313" key="3">
    <source>
        <dbReference type="Proteomes" id="UP000287651"/>
    </source>
</evidence>
<accession>A0A427AUA9</accession>
<dbReference type="AlphaFoldDB" id="A0A427AUA9"/>
<dbReference type="EMBL" id="AMZH03001330">
    <property type="protein sequence ID" value="RRT79707.1"/>
    <property type="molecule type" value="Genomic_DNA"/>
</dbReference>
<keyword evidence="1" id="KW-1133">Transmembrane helix</keyword>
<proteinExistence type="predicted"/>
<dbReference type="Proteomes" id="UP000287651">
    <property type="component" value="Unassembled WGS sequence"/>
</dbReference>
<keyword evidence="1" id="KW-0472">Membrane</keyword>
<comment type="caution">
    <text evidence="2">The sequence shown here is derived from an EMBL/GenBank/DDBJ whole genome shotgun (WGS) entry which is preliminary data.</text>
</comment>
<name>A0A427AUA9_ENSVE</name>
<protein>
    <submittedName>
        <fullName evidence="2">Uncharacterized protein</fullName>
    </submittedName>
</protein>
<feature type="transmembrane region" description="Helical" evidence="1">
    <location>
        <begin position="14"/>
        <end position="33"/>
    </location>
</feature>
<organism evidence="2 3">
    <name type="scientific">Ensete ventricosum</name>
    <name type="common">Abyssinian banana</name>
    <name type="synonym">Musa ensete</name>
    <dbReference type="NCBI Taxonomy" id="4639"/>
    <lineage>
        <taxon>Eukaryota</taxon>
        <taxon>Viridiplantae</taxon>
        <taxon>Streptophyta</taxon>
        <taxon>Embryophyta</taxon>
        <taxon>Tracheophyta</taxon>
        <taxon>Spermatophyta</taxon>
        <taxon>Magnoliopsida</taxon>
        <taxon>Liliopsida</taxon>
        <taxon>Zingiberales</taxon>
        <taxon>Musaceae</taxon>
        <taxon>Ensete</taxon>
    </lineage>
</organism>
<reference evidence="2 3" key="1">
    <citation type="journal article" date="2014" name="Agronomy (Basel)">
        <title>A Draft Genome Sequence for Ensete ventricosum, the Drought-Tolerant Tree Against Hunger.</title>
        <authorList>
            <person name="Harrison J."/>
            <person name="Moore K.A."/>
            <person name="Paszkiewicz K."/>
            <person name="Jones T."/>
            <person name="Grant M."/>
            <person name="Ambacheew D."/>
            <person name="Muzemil S."/>
            <person name="Studholme D.J."/>
        </authorList>
    </citation>
    <scope>NUCLEOTIDE SEQUENCE [LARGE SCALE GENOMIC DNA]</scope>
</reference>
<keyword evidence="1" id="KW-0812">Transmembrane</keyword>
<sequence length="194" mass="22514">MRIMTDPDPLRHQVGFRFVIGFGSFYFPPVGYAFPDALYVQRQRLLHWIRVFLFLLVLELALVPDLKRIAERRGEDDERGWKVEEKCIRIASTHPIPTTSASSTVSNESRKPNLGATKVRIFFLLFPLLVFSVEENKEGLKEPEERTVHPDCINASNPFHDCSEFCFKRIAEAKDRIERNESGFPFSLSFMNEF</sequence>
<feature type="transmembrane region" description="Helical" evidence="1">
    <location>
        <begin position="45"/>
        <end position="63"/>
    </location>
</feature>
<evidence type="ECO:0000313" key="2">
    <source>
        <dbReference type="EMBL" id="RRT79707.1"/>
    </source>
</evidence>
<evidence type="ECO:0000256" key="1">
    <source>
        <dbReference type="SAM" id="Phobius"/>
    </source>
</evidence>
<gene>
    <name evidence="2" type="ORF">B296_00007688</name>
</gene>